<organism evidence="1 2">
    <name type="scientific">Perkinsus olseni</name>
    <name type="common">Perkinsus atlanticus</name>
    <dbReference type="NCBI Taxonomy" id="32597"/>
    <lineage>
        <taxon>Eukaryota</taxon>
        <taxon>Sar</taxon>
        <taxon>Alveolata</taxon>
        <taxon>Perkinsozoa</taxon>
        <taxon>Perkinsea</taxon>
        <taxon>Perkinsida</taxon>
        <taxon>Perkinsidae</taxon>
        <taxon>Perkinsus</taxon>
    </lineage>
</organism>
<name>A0A7J6RC37_PEROL</name>
<dbReference type="Proteomes" id="UP000553632">
    <property type="component" value="Unassembled WGS sequence"/>
</dbReference>
<protein>
    <submittedName>
        <fullName evidence="1">Uncharacterized protein</fullName>
    </submittedName>
</protein>
<accession>A0A7J6RC37</accession>
<evidence type="ECO:0000313" key="2">
    <source>
        <dbReference type="Proteomes" id="UP000553632"/>
    </source>
</evidence>
<feature type="non-terminal residue" evidence="1">
    <location>
        <position position="1"/>
    </location>
</feature>
<dbReference type="EMBL" id="JABANO010026651">
    <property type="protein sequence ID" value="KAF4718165.1"/>
    <property type="molecule type" value="Genomic_DNA"/>
</dbReference>
<gene>
    <name evidence="1" type="ORF">FOZ63_022536</name>
</gene>
<proteinExistence type="predicted"/>
<evidence type="ECO:0000313" key="1">
    <source>
        <dbReference type="EMBL" id="KAF4718165.1"/>
    </source>
</evidence>
<keyword evidence="2" id="KW-1185">Reference proteome</keyword>
<sequence>MPPTPRYFPHFHWGQTASINAERTCAGDVSFETPAPEWDGVLSERAHAAEDALYKLGGLFSNLDERRGSETRELHSNIESLENVVEVKREQLSALEKDVDEE</sequence>
<dbReference type="AlphaFoldDB" id="A0A7J6RC37"/>
<reference evidence="1 2" key="1">
    <citation type="submission" date="2020-04" db="EMBL/GenBank/DDBJ databases">
        <title>Perkinsus olseni comparative genomics.</title>
        <authorList>
            <person name="Bogema D.R."/>
        </authorList>
    </citation>
    <scope>NUCLEOTIDE SEQUENCE [LARGE SCALE GENOMIC DNA]</scope>
    <source>
        <strain evidence="1 2">ATCC PRA-207</strain>
    </source>
</reference>
<comment type="caution">
    <text evidence="1">The sequence shown here is derived from an EMBL/GenBank/DDBJ whole genome shotgun (WGS) entry which is preliminary data.</text>
</comment>